<evidence type="ECO:0000259" key="2">
    <source>
        <dbReference type="PROSITE" id="PS50887"/>
    </source>
</evidence>
<keyword evidence="4" id="KW-1185">Reference proteome</keyword>
<keyword evidence="1" id="KW-0812">Transmembrane</keyword>
<dbReference type="PANTHER" id="PTHR45138">
    <property type="entry name" value="REGULATORY COMPONENTS OF SENSORY TRANSDUCTION SYSTEM"/>
    <property type="match status" value="1"/>
</dbReference>
<organism evidence="3 4">
    <name type="scientific">Paenibacillus chitinolyticus</name>
    <dbReference type="NCBI Taxonomy" id="79263"/>
    <lineage>
        <taxon>Bacteria</taxon>
        <taxon>Bacillati</taxon>
        <taxon>Bacillota</taxon>
        <taxon>Bacilli</taxon>
        <taxon>Bacillales</taxon>
        <taxon>Paenibacillaceae</taxon>
        <taxon>Paenibacillus</taxon>
    </lineage>
</organism>
<sequence length="500" mass="56628">MSTLRELIFPSKQTGDSLLFAQSHHGHLFHRIKLVSILLIAVYPYYFYADFFLYLDVPVEAYRYGSIGIHLLSTLLSVLFLILYRLLRNQTAASRTVWPRLLVTIYTALYLFIGMLSSINSQSLTGNVDAYIIILLSAAIILPIHPKNFLVILLINHPVFLVLLSMANKDKFDLLTKQINTTGTAIIACFIVLTLYNLRKKDFINTRKLQENEIHFRKLFSVNPYPLVLSRIRDNTVVQLNAEAAHFFQIPLDSGTPADASFTYPSSAEKEEIIHELLQKDSIKNRICQLSVSPHSQKWVMINYELIIYDNETCVLAGITDITELKKAEAELARYASLDALTGALNRGHGMALLQQELDQCREQSGELVVCFVDINNLKEVNDRYGHAEGDSLINKACEVLQRNLEPEDYLFRYGGDEFVLVLHTPPDAAELIWTRIREDLLALSREPDIPFPVSVSHGFFAVGPGTDMSAAEIIEAADKEMYIEKHSYKNNTHSPSNTM</sequence>
<dbReference type="GeneID" id="95374362"/>
<proteinExistence type="predicted"/>
<dbReference type="Gene3D" id="3.30.70.270">
    <property type="match status" value="1"/>
</dbReference>
<dbReference type="RefSeq" id="WP_241688796.1">
    <property type="nucleotide sequence ID" value="NZ_CP026520.1"/>
</dbReference>
<dbReference type="Proteomes" id="UP001527202">
    <property type="component" value="Unassembled WGS sequence"/>
</dbReference>
<keyword evidence="1" id="KW-1133">Transmembrane helix</keyword>
<dbReference type="Gene3D" id="3.30.450.20">
    <property type="entry name" value="PAS domain"/>
    <property type="match status" value="1"/>
</dbReference>
<dbReference type="PROSITE" id="PS50887">
    <property type="entry name" value="GGDEF"/>
    <property type="match status" value="1"/>
</dbReference>
<dbReference type="SUPFAM" id="SSF55785">
    <property type="entry name" value="PYP-like sensor domain (PAS domain)"/>
    <property type="match status" value="1"/>
</dbReference>
<feature type="domain" description="GGDEF" evidence="2">
    <location>
        <begin position="366"/>
        <end position="498"/>
    </location>
</feature>
<dbReference type="Pfam" id="PF00990">
    <property type="entry name" value="GGDEF"/>
    <property type="match status" value="1"/>
</dbReference>
<gene>
    <name evidence="3" type="ORF">M5X16_06740</name>
</gene>
<dbReference type="InterPro" id="IPR000160">
    <property type="entry name" value="GGDEF_dom"/>
</dbReference>
<comment type="caution">
    <text evidence="3">The sequence shown here is derived from an EMBL/GenBank/DDBJ whole genome shotgun (WGS) entry which is preliminary data.</text>
</comment>
<protein>
    <submittedName>
        <fullName evidence="3">GGDEF domain-containing protein</fullName>
    </submittedName>
</protein>
<dbReference type="SMART" id="SM00267">
    <property type="entry name" value="GGDEF"/>
    <property type="match status" value="1"/>
</dbReference>
<dbReference type="InterPro" id="IPR029787">
    <property type="entry name" value="Nucleotide_cyclase"/>
</dbReference>
<dbReference type="InterPro" id="IPR043128">
    <property type="entry name" value="Rev_trsase/Diguanyl_cyclase"/>
</dbReference>
<feature type="transmembrane region" description="Helical" evidence="1">
    <location>
        <begin position="124"/>
        <end position="142"/>
    </location>
</feature>
<reference evidence="3 4" key="1">
    <citation type="submission" date="2022-05" db="EMBL/GenBank/DDBJ databases">
        <title>Genome Sequencing of Bee-Associated Microbes.</title>
        <authorList>
            <person name="Dunlap C."/>
        </authorList>
    </citation>
    <scope>NUCLEOTIDE SEQUENCE [LARGE SCALE GENOMIC DNA]</scope>
    <source>
        <strain evidence="3 4">NRRL B-23120</strain>
    </source>
</reference>
<feature type="transmembrane region" description="Helical" evidence="1">
    <location>
        <begin position="149"/>
        <end position="167"/>
    </location>
</feature>
<feature type="transmembrane region" description="Helical" evidence="1">
    <location>
        <begin position="99"/>
        <end position="118"/>
    </location>
</feature>
<dbReference type="InterPro" id="IPR050469">
    <property type="entry name" value="Diguanylate_Cyclase"/>
</dbReference>
<feature type="transmembrane region" description="Helical" evidence="1">
    <location>
        <begin position="34"/>
        <end position="55"/>
    </location>
</feature>
<evidence type="ECO:0000313" key="3">
    <source>
        <dbReference type="EMBL" id="MCY9595461.1"/>
    </source>
</evidence>
<dbReference type="NCBIfam" id="TIGR00254">
    <property type="entry name" value="GGDEF"/>
    <property type="match status" value="1"/>
</dbReference>
<dbReference type="SUPFAM" id="SSF55073">
    <property type="entry name" value="Nucleotide cyclase"/>
    <property type="match status" value="1"/>
</dbReference>
<feature type="transmembrane region" description="Helical" evidence="1">
    <location>
        <begin position="67"/>
        <end position="87"/>
    </location>
</feature>
<evidence type="ECO:0000313" key="4">
    <source>
        <dbReference type="Proteomes" id="UP001527202"/>
    </source>
</evidence>
<dbReference type="EMBL" id="JAMDMJ010000008">
    <property type="protein sequence ID" value="MCY9595461.1"/>
    <property type="molecule type" value="Genomic_DNA"/>
</dbReference>
<dbReference type="InterPro" id="IPR035965">
    <property type="entry name" value="PAS-like_dom_sf"/>
</dbReference>
<name>A0ABT4FC43_9BACL</name>
<accession>A0ABT4FC43</accession>
<evidence type="ECO:0000256" key="1">
    <source>
        <dbReference type="SAM" id="Phobius"/>
    </source>
</evidence>
<feature type="transmembrane region" description="Helical" evidence="1">
    <location>
        <begin position="179"/>
        <end position="198"/>
    </location>
</feature>
<dbReference type="CDD" id="cd01949">
    <property type="entry name" value="GGDEF"/>
    <property type="match status" value="1"/>
</dbReference>
<dbReference type="PANTHER" id="PTHR45138:SF9">
    <property type="entry name" value="DIGUANYLATE CYCLASE DGCM-RELATED"/>
    <property type="match status" value="1"/>
</dbReference>
<keyword evidence="1" id="KW-0472">Membrane</keyword>